<dbReference type="SUPFAM" id="SSF81338">
    <property type="entry name" value="Aquaporin-like"/>
    <property type="match status" value="1"/>
</dbReference>
<evidence type="ECO:0000256" key="9">
    <source>
        <dbReference type="SAM" id="Phobius"/>
    </source>
</evidence>
<accession>A0A2S0NH89</accession>
<evidence type="ECO:0000313" key="10">
    <source>
        <dbReference type="EMBL" id="AVO47539.1"/>
    </source>
</evidence>
<name>A0A2S0NH89_9HYPH</name>
<dbReference type="Proteomes" id="UP000237889">
    <property type="component" value="Chromosome"/>
</dbReference>
<dbReference type="InterPro" id="IPR023271">
    <property type="entry name" value="Aquaporin-like"/>
</dbReference>
<evidence type="ECO:0000313" key="11">
    <source>
        <dbReference type="Proteomes" id="UP000237889"/>
    </source>
</evidence>
<dbReference type="InterPro" id="IPR000425">
    <property type="entry name" value="MIP"/>
</dbReference>
<feature type="transmembrane region" description="Helical" evidence="9">
    <location>
        <begin position="134"/>
        <end position="158"/>
    </location>
</feature>
<dbReference type="AlphaFoldDB" id="A0A2S0NH89"/>
<dbReference type="Pfam" id="PF00230">
    <property type="entry name" value="MIP"/>
    <property type="match status" value="1"/>
</dbReference>
<dbReference type="RefSeq" id="WP_106750909.1">
    <property type="nucleotide sequence ID" value="NZ_CP027668.1"/>
</dbReference>
<dbReference type="Gene3D" id="1.20.1080.10">
    <property type="entry name" value="Glycerol uptake facilitator protein"/>
    <property type="match status" value="1"/>
</dbReference>
<dbReference type="EMBL" id="CP027668">
    <property type="protein sequence ID" value="AVO47539.1"/>
    <property type="molecule type" value="Genomic_DNA"/>
</dbReference>
<feature type="transmembrane region" description="Helical" evidence="9">
    <location>
        <begin position="87"/>
        <end position="109"/>
    </location>
</feature>
<reference evidence="10 11" key="1">
    <citation type="submission" date="2018-03" db="EMBL/GenBank/DDBJ databases">
        <title>Genome sequencing of Phreatobacter sp.</title>
        <authorList>
            <person name="Kim S.-J."/>
            <person name="Heo J."/>
            <person name="Kwon S.-W."/>
        </authorList>
    </citation>
    <scope>NUCLEOTIDE SEQUENCE [LARGE SCALE GENOMIC DNA]</scope>
    <source>
        <strain evidence="10 11">S-12</strain>
    </source>
</reference>
<comment type="similarity">
    <text evidence="2 8">Belongs to the MIP/aquaporin (TC 1.A.8) family.</text>
</comment>
<protein>
    <submittedName>
        <fullName evidence="10">Aquaporin</fullName>
    </submittedName>
</protein>
<dbReference type="OrthoDB" id="9807293at2"/>
<evidence type="ECO:0000256" key="6">
    <source>
        <dbReference type="ARBA" id="ARBA00022989"/>
    </source>
</evidence>
<evidence type="ECO:0000256" key="7">
    <source>
        <dbReference type="ARBA" id="ARBA00023136"/>
    </source>
</evidence>
<feature type="transmembrane region" description="Helical" evidence="9">
    <location>
        <begin position="12"/>
        <end position="33"/>
    </location>
</feature>
<dbReference type="KEGG" id="phr:C6569_05415"/>
<dbReference type="PROSITE" id="PS51257">
    <property type="entry name" value="PROKAR_LIPOPROTEIN"/>
    <property type="match status" value="1"/>
</dbReference>
<keyword evidence="6 9" id="KW-1133">Transmembrane helix</keyword>
<evidence type="ECO:0000256" key="1">
    <source>
        <dbReference type="ARBA" id="ARBA00004651"/>
    </source>
</evidence>
<dbReference type="InterPro" id="IPR022357">
    <property type="entry name" value="MIP_CS"/>
</dbReference>
<dbReference type="PANTHER" id="PTHR19139:SF199">
    <property type="entry name" value="MIP17260P"/>
    <property type="match status" value="1"/>
</dbReference>
<evidence type="ECO:0000256" key="8">
    <source>
        <dbReference type="RuleBase" id="RU000477"/>
    </source>
</evidence>
<evidence type="ECO:0000256" key="2">
    <source>
        <dbReference type="ARBA" id="ARBA00006175"/>
    </source>
</evidence>
<dbReference type="PANTHER" id="PTHR19139">
    <property type="entry name" value="AQUAPORIN TRANSPORTER"/>
    <property type="match status" value="1"/>
</dbReference>
<evidence type="ECO:0000256" key="5">
    <source>
        <dbReference type="ARBA" id="ARBA00022692"/>
    </source>
</evidence>
<keyword evidence="4" id="KW-1003">Cell membrane</keyword>
<dbReference type="PROSITE" id="PS00221">
    <property type="entry name" value="MIP"/>
    <property type="match status" value="1"/>
</dbReference>
<dbReference type="GO" id="GO:0005886">
    <property type="term" value="C:plasma membrane"/>
    <property type="evidence" value="ECO:0007669"/>
    <property type="project" value="UniProtKB-SubCell"/>
</dbReference>
<dbReference type="PRINTS" id="PR00783">
    <property type="entry name" value="MINTRINSICP"/>
</dbReference>
<organism evidence="10 11">
    <name type="scientific">Phreatobacter cathodiphilus</name>
    <dbReference type="NCBI Taxonomy" id="1868589"/>
    <lineage>
        <taxon>Bacteria</taxon>
        <taxon>Pseudomonadati</taxon>
        <taxon>Pseudomonadota</taxon>
        <taxon>Alphaproteobacteria</taxon>
        <taxon>Hyphomicrobiales</taxon>
        <taxon>Phreatobacteraceae</taxon>
        <taxon>Phreatobacter</taxon>
    </lineage>
</organism>
<proteinExistence type="inferred from homology"/>
<evidence type="ECO:0000256" key="4">
    <source>
        <dbReference type="ARBA" id="ARBA00022475"/>
    </source>
</evidence>
<dbReference type="InterPro" id="IPR034294">
    <property type="entry name" value="Aquaporin_transptr"/>
</dbReference>
<keyword evidence="7 9" id="KW-0472">Membrane</keyword>
<keyword evidence="3 8" id="KW-0813">Transport</keyword>
<feature type="transmembrane region" description="Helical" evidence="9">
    <location>
        <begin position="165"/>
        <end position="186"/>
    </location>
</feature>
<sequence length="235" mass="23140">MKKYVAEFIGTAALVIIGCGVVTLGGQGAVFGAGQPYSALATLPIALAFGLAIVAMAYGIGPVSGCHVNPAVSVGVWAAGRMPTDELVGYVVAQVAGAVVGAAILYVALAGKAGGWDVSAAGLGQNGWDAAKGYGVTSAVIGEFVGTFLFLVAILGVTSKAGTPAVAGLAIGLTLTAIHLLLIPVTGTSVNPARSFGPALFVGGNALSQLWLFLVVPTVAAFAAGALFKAKILEA</sequence>
<evidence type="ECO:0000256" key="3">
    <source>
        <dbReference type="ARBA" id="ARBA00022448"/>
    </source>
</evidence>
<feature type="transmembrane region" description="Helical" evidence="9">
    <location>
        <begin position="39"/>
        <end position="60"/>
    </location>
</feature>
<feature type="transmembrane region" description="Helical" evidence="9">
    <location>
        <begin position="206"/>
        <end position="228"/>
    </location>
</feature>
<comment type="subcellular location">
    <subcellularLocation>
        <location evidence="1">Cell membrane</location>
        <topology evidence="1">Multi-pass membrane protein</topology>
    </subcellularLocation>
</comment>
<gene>
    <name evidence="10" type="ORF">C6569_05415</name>
</gene>
<keyword evidence="11" id="KW-1185">Reference proteome</keyword>
<keyword evidence="5 8" id="KW-0812">Transmembrane</keyword>
<dbReference type="GO" id="GO:0015250">
    <property type="term" value="F:water channel activity"/>
    <property type="evidence" value="ECO:0007669"/>
    <property type="project" value="TreeGrafter"/>
</dbReference>